<sequence>MKPSAFLHLLSVLVLASLQIGYSQVLIDATSEIKQISKIKFNGCTKKVETSIGTVICKKVSCNTSNRLVKLTYGIGKTWFGSYPTVVCIVRKMPESGNKSVTVTTDQILTAIKYNNDADLVRAGSTLSVSAKLPVYLSKNQLTYSGIVDGMECNSAISTNDKDVGLYLYNSNIDLIAFFGDTIQNWKTGTWIAYSINYDYPMGFEIC</sequence>
<dbReference type="EMBL" id="LSSN01005815">
    <property type="protein sequence ID" value="OMJ08367.1"/>
    <property type="molecule type" value="Genomic_DNA"/>
</dbReference>
<name>A0A1R1X1A1_9FUNG</name>
<keyword evidence="3" id="KW-1185">Reference proteome</keyword>
<feature type="chain" id="PRO_5012932574" evidence="1">
    <location>
        <begin position="24"/>
        <end position="207"/>
    </location>
</feature>
<evidence type="ECO:0000313" key="3">
    <source>
        <dbReference type="Proteomes" id="UP000187283"/>
    </source>
</evidence>
<organism evidence="2 3">
    <name type="scientific">Smittium culicis</name>
    <dbReference type="NCBI Taxonomy" id="133412"/>
    <lineage>
        <taxon>Eukaryota</taxon>
        <taxon>Fungi</taxon>
        <taxon>Fungi incertae sedis</taxon>
        <taxon>Zoopagomycota</taxon>
        <taxon>Kickxellomycotina</taxon>
        <taxon>Harpellomycetes</taxon>
        <taxon>Harpellales</taxon>
        <taxon>Legeriomycetaceae</taxon>
        <taxon>Smittium</taxon>
    </lineage>
</organism>
<dbReference type="AlphaFoldDB" id="A0A1R1X1A1"/>
<keyword evidence="1" id="KW-0732">Signal</keyword>
<dbReference type="Proteomes" id="UP000187283">
    <property type="component" value="Unassembled WGS sequence"/>
</dbReference>
<proteinExistence type="predicted"/>
<accession>A0A1R1X1A1</accession>
<evidence type="ECO:0000256" key="1">
    <source>
        <dbReference type="SAM" id="SignalP"/>
    </source>
</evidence>
<protein>
    <submittedName>
        <fullName evidence="2">Uncharacterized protein</fullName>
    </submittedName>
</protein>
<feature type="signal peptide" evidence="1">
    <location>
        <begin position="1"/>
        <end position="23"/>
    </location>
</feature>
<comment type="caution">
    <text evidence="2">The sequence shown here is derived from an EMBL/GenBank/DDBJ whole genome shotgun (WGS) entry which is preliminary data.</text>
</comment>
<reference evidence="2 3" key="1">
    <citation type="submission" date="2017-01" db="EMBL/GenBank/DDBJ databases">
        <authorList>
            <person name="Mah S.A."/>
            <person name="Swanson W.J."/>
            <person name="Moy G.W."/>
            <person name="Vacquier V.D."/>
        </authorList>
    </citation>
    <scope>NUCLEOTIDE SEQUENCE [LARGE SCALE GENOMIC DNA]</scope>
    <source>
        <strain evidence="2 3">GSMNP</strain>
    </source>
</reference>
<gene>
    <name evidence="2" type="ORF">AYI70_g11590</name>
</gene>
<evidence type="ECO:0000313" key="2">
    <source>
        <dbReference type="EMBL" id="OMJ08367.1"/>
    </source>
</evidence>